<evidence type="ECO:0000259" key="2">
    <source>
        <dbReference type="Pfam" id="PF22525"/>
    </source>
</evidence>
<dbReference type="Pfam" id="PF22525">
    <property type="entry name" value="H2TH_5"/>
    <property type="match status" value="1"/>
</dbReference>
<organism evidence="3 4">
    <name type="scientific">Corynebacterium ammoniagenes DSM 20306</name>
    <dbReference type="NCBI Taxonomy" id="649754"/>
    <lineage>
        <taxon>Bacteria</taxon>
        <taxon>Bacillati</taxon>
        <taxon>Actinomycetota</taxon>
        <taxon>Actinomycetes</taxon>
        <taxon>Mycobacteriales</taxon>
        <taxon>Corynebacteriaceae</taxon>
        <taxon>Corynebacterium</taxon>
    </lineage>
</organism>
<evidence type="ECO:0000313" key="3">
    <source>
        <dbReference type="EMBL" id="EFG82445.1"/>
    </source>
</evidence>
<dbReference type="InterPro" id="IPR047806">
    <property type="entry name" value="IHF_actinobact"/>
</dbReference>
<proteinExistence type="predicted"/>
<feature type="region of interest" description="Disordered" evidence="1">
    <location>
        <begin position="1"/>
        <end position="24"/>
    </location>
</feature>
<evidence type="ECO:0000256" key="1">
    <source>
        <dbReference type="SAM" id="MobiDB-lite"/>
    </source>
</evidence>
<gene>
    <name evidence="3" type="ORF">HMPREF0281_00476</name>
</gene>
<comment type="caution">
    <text evidence="3">The sequence shown here is derived from an EMBL/GenBank/DDBJ whole genome shotgun (WGS) entry which is preliminary data.</text>
</comment>
<dbReference type="EMBL" id="ADNS01000002">
    <property type="protein sequence ID" value="EFG82445.1"/>
    <property type="molecule type" value="Genomic_DNA"/>
</dbReference>
<sequence length="112" mass="12636">MNRRKPVALPKLTDEQRKQALAKAAEARKARAELKASLKRGDTTLKDVLEKAETDEIIGKTKVSALLEALPKVGKVKAREIMEDLEIAQTRRLRGLGDRQRRALLERFGFSE</sequence>
<dbReference type="Gene3D" id="1.10.8.50">
    <property type="match status" value="1"/>
</dbReference>
<evidence type="ECO:0000313" key="4">
    <source>
        <dbReference type="Proteomes" id="UP000006015"/>
    </source>
</evidence>
<dbReference type="NCBIfam" id="NF041260">
    <property type="entry name" value="actino_IHF"/>
    <property type="match status" value="1"/>
</dbReference>
<dbReference type="Proteomes" id="UP000006015">
    <property type="component" value="Unassembled WGS sequence"/>
</dbReference>
<reference evidence="3 4" key="1">
    <citation type="submission" date="2010-04" db="EMBL/GenBank/DDBJ databases">
        <authorList>
            <person name="Weinstock G."/>
            <person name="Sodergren E."/>
            <person name="Clifton S."/>
            <person name="Fulton L."/>
            <person name="Fulton B."/>
            <person name="Courtney L."/>
            <person name="Fronick C."/>
            <person name="Harrison M."/>
            <person name="Strong C."/>
            <person name="Farmer C."/>
            <person name="Delahaunty K."/>
            <person name="Markovic C."/>
            <person name="Hall O."/>
            <person name="Minx P."/>
            <person name="Tomlinson C."/>
            <person name="Mitreva M."/>
            <person name="Hou S."/>
            <person name="Wollam A."/>
            <person name="Pepin K.H."/>
            <person name="Johnson M."/>
            <person name="Bhonagiri V."/>
            <person name="Zhang X."/>
            <person name="Suruliraj S."/>
            <person name="Warren W."/>
            <person name="Chinwalla A."/>
            <person name="Mardis E.R."/>
            <person name="Wilson R.K."/>
        </authorList>
    </citation>
    <scope>NUCLEOTIDE SEQUENCE [LARGE SCALE GENOMIC DNA]</scope>
    <source>
        <strain evidence="3 4">DSM 20306</strain>
    </source>
</reference>
<name>A0ABN0AHT8_CORAM</name>
<feature type="domain" description="Integration host factor-like helix-two turn-helix" evidence="2">
    <location>
        <begin position="38"/>
        <end position="108"/>
    </location>
</feature>
<keyword evidence="4" id="KW-1185">Reference proteome</keyword>
<protein>
    <recommendedName>
        <fullName evidence="2">Integration host factor-like helix-two turn-helix domain-containing protein</fullName>
    </recommendedName>
</protein>
<dbReference type="InterPro" id="IPR055201">
    <property type="entry name" value="IHF-like_H2TH"/>
</dbReference>
<accession>A0ABN0AHT8</accession>